<proteinExistence type="inferred from homology"/>
<dbReference type="Gene3D" id="3.30.2010.10">
    <property type="entry name" value="Metalloproteases ('zincins'), catalytic domain"/>
    <property type="match status" value="1"/>
</dbReference>
<dbReference type="RefSeq" id="WP_007256753.1">
    <property type="nucleotide sequence ID" value="NZ_CH724109.1"/>
</dbReference>
<dbReference type="GO" id="GO:0016020">
    <property type="term" value="C:membrane"/>
    <property type="evidence" value="ECO:0007669"/>
    <property type="project" value="TreeGrafter"/>
</dbReference>
<dbReference type="GO" id="GO:0051603">
    <property type="term" value="P:proteolysis involved in protein catabolic process"/>
    <property type="evidence" value="ECO:0007669"/>
    <property type="project" value="TreeGrafter"/>
</dbReference>
<dbReference type="Pfam" id="PF01435">
    <property type="entry name" value="Peptidase_M48"/>
    <property type="match status" value="1"/>
</dbReference>
<evidence type="ECO:0000256" key="3">
    <source>
        <dbReference type="ARBA" id="ARBA00022801"/>
    </source>
</evidence>
<accession>Q2CFJ4</accession>
<keyword evidence="2" id="KW-0479">Metal-binding</keyword>
<sequence>MPIRPLAAALFLAALLGACAAPPAPPPAAETPAAGGSRVPLVGDAIDARTAARNFIAVVDAVEPVAERECSRRTRGMNCDFLIVVDDRPGQPPNAFQTVDESGRPVIAFTLSLIAEARNRDEIAFVLAHETAHHIEGHLDRQRANATAGAVVFGQLAGVLGAVNADDIRAAQEIGAVVGARSYSKAFELEADKLGTIITARAGYDPILGADFFFRIPDPDGRFLSTHPPNRDRYEQVITTAAELGIAPS</sequence>
<dbReference type="OrthoDB" id="7338723at2"/>
<dbReference type="eggNOG" id="COG4783">
    <property type="taxonomic scope" value="Bacteria"/>
</dbReference>
<dbReference type="Proteomes" id="UP000003635">
    <property type="component" value="Unassembled WGS sequence"/>
</dbReference>
<dbReference type="STRING" id="314256.OG2516_17246"/>
<dbReference type="InterPro" id="IPR001915">
    <property type="entry name" value="Peptidase_M48"/>
</dbReference>
<dbReference type="PANTHER" id="PTHR22726">
    <property type="entry name" value="METALLOENDOPEPTIDASE OMA1"/>
    <property type="match status" value="1"/>
</dbReference>
<comment type="cofactor">
    <cofactor evidence="6">
        <name>Zn(2+)</name>
        <dbReference type="ChEBI" id="CHEBI:29105"/>
    </cofactor>
    <text evidence="6">Binds 1 zinc ion per subunit.</text>
</comment>
<dbReference type="AlphaFoldDB" id="Q2CFJ4"/>
<feature type="signal peptide" evidence="7">
    <location>
        <begin position="1"/>
        <end position="20"/>
    </location>
</feature>
<evidence type="ECO:0000313" key="10">
    <source>
        <dbReference type="Proteomes" id="UP000003635"/>
    </source>
</evidence>
<dbReference type="GO" id="GO:0046872">
    <property type="term" value="F:metal ion binding"/>
    <property type="evidence" value="ECO:0007669"/>
    <property type="project" value="UniProtKB-KW"/>
</dbReference>
<keyword evidence="7" id="KW-0732">Signal</keyword>
<reference evidence="9 10" key="1">
    <citation type="journal article" date="2010" name="J. Bacteriol.">
        <title>Genome sequences of Oceanicola granulosus HTCC2516(T) and Oceanicola batsensis HTCC2597(TDelta).</title>
        <authorList>
            <person name="Thrash J.C."/>
            <person name="Cho J.C."/>
            <person name="Vergin K.L."/>
            <person name="Giovannoni S.J."/>
        </authorList>
    </citation>
    <scope>NUCLEOTIDE SEQUENCE [LARGE SCALE GENOMIC DNA]</scope>
    <source>
        <strain evidence="10">ATCC BAA-861 / DSM 15982 / KCTC 12143 / HTCC2516</strain>
    </source>
</reference>
<dbReference type="InterPro" id="IPR051156">
    <property type="entry name" value="Mito/Outer_Membr_Metalloprot"/>
</dbReference>
<keyword evidence="10" id="KW-1185">Reference proteome</keyword>
<protein>
    <recommendedName>
        <fullName evidence="8">Peptidase M48 domain-containing protein</fullName>
    </recommendedName>
</protein>
<feature type="domain" description="Peptidase M48" evidence="8">
    <location>
        <begin position="83"/>
        <end position="237"/>
    </location>
</feature>
<feature type="chain" id="PRO_5004207503" description="Peptidase M48 domain-containing protein" evidence="7">
    <location>
        <begin position="21"/>
        <end position="249"/>
    </location>
</feature>
<dbReference type="GO" id="GO:0004222">
    <property type="term" value="F:metalloendopeptidase activity"/>
    <property type="evidence" value="ECO:0007669"/>
    <property type="project" value="InterPro"/>
</dbReference>
<keyword evidence="4 6" id="KW-0862">Zinc</keyword>
<evidence type="ECO:0000256" key="4">
    <source>
        <dbReference type="ARBA" id="ARBA00022833"/>
    </source>
</evidence>
<evidence type="ECO:0000313" key="9">
    <source>
        <dbReference type="EMBL" id="EAR51488.1"/>
    </source>
</evidence>
<comment type="similarity">
    <text evidence="6">Belongs to the peptidase M48 family.</text>
</comment>
<dbReference type="EMBL" id="AAOT01000012">
    <property type="protein sequence ID" value="EAR51488.1"/>
    <property type="molecule type" value="Genomic_DNA"/>
</dbReference>
<keyword evidence="5 6" id="KW-0482">Metalloprotease</keyword>
<keyword evidence="1 6" id="KW-0645">Protease</keyword>
<name>Q2CFJ4_OCEGH</name>
<organism evidence="9 10">
    <name type="scientific">Oceanicola granulosus (strain ATCC BAA-861 / DSM 15982 / KCTC 12143 / HTCC2516)</name>
    <dbReference type="NCBI Taxonomy" id="314256"/>
    <lineage>
        <taxon>Bacteria</taxon>
        <taxon>Pseudomonadati</taxon>
        <taxon>Pseudomonadota</taxon>
        <taxon>Alphaproteobacteria</taxon>
        <taxon>Rhodobacterales</taxon>
        <taxon>Roseobacteraceae</taxon>
        <taxon>Oceanicola</taxon>
    </lineage>
</organism>
<dbReference type="PROSITE" id="PS51257">
    <property type="entry name" value="PROKAR_LIPOPROTEIN"/>
    <property type="match status" value="1"/>
</dbReference>
<evidence type="ECO:0000256" key="6">
    <source>
        <dbReference type="RuleBase" id="RU003983"/>
    </source>
</evidence>
<dbReference type="HOGENOM" id="CLU_068663_0_0_5"/>
<dbReference type="PANTHER" id="PTHR22726:SF1">
    <property type="entry name" value="METALLOENDOPEPTIDASE OMA1, MITOCHONDRIAL"/>
    <property type="match status" value="1"/>
</dbReference>
<gene>
    <name evidence="9" type="ORF">OG2516_17246</name>
</gene>
<evidence type="ECO:0000256" key="7">
    <source>
        <dbReference type="SAM" id="SignalP"/>
    </source>
</evidence>
<keyword evidence="3 6" id="KW-0378">Hydrolase</keyword>
<evidence type="ECO:0000256" key="2">
    <source>
        <dbReference type="ARBA" id="ARBA00022723"/>
    </source>
</evidence>
<evidence type="ECO:0000256" key="5">
    <source>
        <dbReference type="ARBA" id="ARBA00023049"/>
    </source>
</evidence>
<evidence type="ECO:0000256" key="1">
    <source>
        <dbReference type="ARBA" id="ARBA00022670"/>
    </source>
</evidence>
<comment type="caution">
    <text evidence="9">The sequence shown here is derived from an EMBL/GenBank/DDBJ whole genome shotgun (WGS) entry which is preliminary data.</text>
</comment>
<evidence type="ECO:0000259" key="8">
    <source>
        <dbReference type="Pfam" id="PF01435"/>
    </source>
</evidence>